<evidence type="ECO:0000313" key="3">
    <source>
        <dbReference type="Proteomes" id="UP000509568"/>
    </source>
</evidence>
<dbReference type="PIRSF" id="PIRSF018266">
    <property type="entry name" value="FecR"/>
    <property type="match status" value="1"/>
</dbReference>
<dbReference type="EMBL" id="CP056030">
    <property type="protein sequence ID" value="QKZ02927.1"/>
    <property type="molecule type" value="Genomic_DNA"/>
</dbReference>
<accession>A0A7D5GYS7</accession>
<dbReference type="PANTHER" id="PTHR30273">
    <property type="entry name" value="PERIPLASMIC SIGNAL SENSOR AND SIGMA FACTOR ACTIVATOR FECR-RELATED"/>
    <property type="match status" value="1"/>
</dbReference>
<sequence length="323" mass="34520">MSLFRAGEAGAIDPQVLEQGLAWMVTLQSGVCSAADQQACLRWRNEHPQHERVWQRLNGLNRDLRAGAGAMPAEHVRSALQARSLATRRGALKALVGVGVLACGGWQAREHQWLAPYTSDYATATGERRALQLGSHLAGQLDTRTALDVAPSRLMLDSGRLWLSFTGADALTVRTRDVSIELAGPARLVVSRDLPEQPASLVQVLSGQVQVTSSASGAVATLTAGQGQAFALGGSAAVTAVNTTAEAWTRGLLVAERMPLVSVARQLDRYRRGILRCDSSVAQLRVSGSFSIDNPEASLDLLTRLLPVKVNRVLGYWATLQAA</sequence>
<name>A0A7D5GYS7_9PSED</name>
<dbReference type="Pfam" id="PF16220">
    <property type="entry name" value="DUF4880"/>
    <property type="match status" value="1"/>
</dbReference>
<protein>
    <submittedName>
        <fullName evidence="2">DUF4880 domain-containing protein</fullName>
    </submittedName>
</protein>
<dbReference type="Proteomes" id="UP000509568">
    <property type="component" value="Chromosome"/>
</dbReference>
<dbReference type="GO" id="GO:0016989">
    <property type="term" value="F:sigma factor antagonist activity"/>
    <property type="evidence" value="ECO:0007669"/>
    <property type="project" value="TreeGrafter"/>
</dbReference>
<dbReference type="KEGG" id="pez:HWQ56_03565"/>
<organism evidence="2 3">
    <name type="scientific">Pseudomonas eucalypticola</name>
    <dbReference type="NCBI Taxonomy" id="2599595"/>
    <lineage>
        <taxon>Bacteria</taxon>
        <taxon>Pseudomonadati</taxon>
        <taxon>Pseudomonadota</taxon>
        <taxon>Gammaproteobacteria</taxon>
        <taxon>Pseudomonadales</taxon>
        <taxon>Pseudomonadaceae</taxon>
        <taxon>Pseudomonas</taxon>
    </lineage>
</organism>
<gene>
    <name evidence="2" type="ORF">HWQ56_03565</name>
</gene>
<reference evidence="2 3" key="1">
    <citation type="submission" date="2020-06" db="EMBL/GenBank/DDBJ databases">
        <title>Pseudomonas eucalypticola sp. nov., an endophyte of Eucalyptus dunnii leaves with biocontrol ability of eucalyptus leaf blight.</title>
        <authorList>
            <person name="Liu Y."/>
            <person name="Song Z."/>
            <person name="Zeng H."/>
            <person name="Lu M."/>
            <person name="Wang X."/>
            <person name="Lian X."/>
            <person name="Zhang Q."/>
        </authorList>
    </citation>
    <scope>NUCLEOTIDE SEQUENCE [LARGE SCALE GENOMIC DNA]</scope>
    <source>
        <strain evidence="2 3">NP-1</strain>
    </source>
</reference>
<dbReference type="InterPro" id="IPR012373">
    <property type="entry name" value="Ferrdict_sens_TM"/>
</dbReference>
<proteinExistence type="predicted"/>
<keyword evidence="3" id="KW-1185">Reference proteome</keyword>
<dbReference type="RefSeq" id="WP_176569800.1">
    <property type="nucleotide sequence ID" value="NZ_CP056030.1"/>
</dbReference>
<dbReference type="PANTHER" id="PTHR30273:SF2">
    <property type="entry name" value="PROTEIN FECR"/>
    <property type="match status" value="1"/>
</dbReference>
<dbReference type="InterPro" id="IPR032623">
    <property type="entry name" value="FecR_N"/>
</dbReference>
<feature type="domain" description="FecR N-terminal" evidence="1">
    <location>
        <begin position="21"/>
        <end position="57"/>
    </location>
</feature>
<evidence type="ECO:0000313" key="2">
    <source>
        <dbReference type="EMBL" id="QKZ02927.1"/>
    </source>
</evidence>
<dbReference type="AlphaFoldDB" id="A0A7D5GYS7"/>
<evidence type="ECO:0000259" key="1">
    <source>
        <dbReference type="Pfam" id="PF16220"/>
    </source>
</evidence>